<comment type="caution">
    <text evidence="1">The sequence shown here is derived from an EMBL/GenBank/DDBJ whole genome shotgun (WGS) entry which is preliminary data.</text>
</comment>
<organism evidence="1 2">
    <name type="scientific">Symbiodinium pilosum</name>
    <name type="common">Dinoflagellate</name>
    <dbReference type="NCBI Taxonomy" id="2952"/>
    <lineage>
        <taxon>Eukaryota</taxon>
        <taxon>Sar</taxon>
        <taxon>Alveolata</taxon>
        <taxon>Dinophyceae</taxon>
        <taxon>Suessiales</taxon>
        <taxon>Symbiodiniaceae</taxon>
        <taxon>Symbiodinium</taxon>
    </lineage>
</organism>
<dbReference type="Proteomes" id="UP000649617">
    <property type="component" value="Unassembled WGS sequence"/>
</dbReference>
<gene>
    <name evidence="1" type="ORF">SPIL2461_LOCUS7255</name>
</gene>
<dbReference type="EMBL" id="CAJNIZ010011159">
    <property type="protein sequence ID" value="CAE7315881.1"/>
    <property type="molecule type" value="Genomic_DNA"/>
</dbReference>
<reference evidence="1" key="1">
    <citation type="submission" date="2021-02" db="EMBL/GenBank/DDBJ databases">
        <authorList>
            <person name="Dougan E. K."/>
            <person name="Rhodes N."/>
            <person name="Thang M."/>
            <person name="Chan C."/>
        </authorList>
    </citation>
    <scope>NUCLEOTIDE SEQUENCE</scope>
</reference>
<name>A0A812NJG0_SYMPI</name>
<sequence>NGLGKCLMAPHAGGIRQAKLSYTAVRGGVDIACRGTDWRDNDRSNYIPFLGVGDLDTCKGYCSE</sequence>
<feature type="non-terminal residue" evidence="1">
    <location>
        <position position="1"/>
    </location>
</feature>
<proteinExistence type="predicted"/>
<accession>A0A812NJG0</accession>
<dbReference type="OrthoDB" id="431078at2759"/>
<feature type="non-terminal residue" evidence="1">
    <location>
        <position position="64"/>
    </location>
</feature>
<evidence type="ECO:0000313" key="1">
    <source>
        <dbReference type="EMBL" id="CAE7315881.1"/>
    </source>
</evidence>
<keyword evidence="2" id="KW-1185">Reference proteome</keyword>
<protein>
    <submittedName>
        <fullName evidence="1">Uncharacterized protein</fullName>
    </submittedName>
</protein>
<dbReference type="AlphaFoldDB" id="A0A812NJG0"/>
<evidence type="ECO:0000313" key="2">
    <source>
        <dbReference type="Proteomes" id="UP000649617"/>
    </source>
</evidence>